<feature type="region of interest" description="Disordered" evidence="1">
    <location>
        <begin position="236"/>
        <end position="264"/>
    </location>
</feature>
<feature type="region of interest" description="Disordered" evidence="1">
    <location>
        <begin position="32"/>
        <end position="52"/>
    </location>
</feature>
<protein>
    <submittedName>
        <fullName evidence="2">UAP56-interacting factor-like</fullName>
    </submittedName>
</protein>
<dbReference type="InParanoid" id="W5N827"/>
<proteinExistence type="predicted"/>
<sequence>MGDSIVDPAPMEVEYKSEKIDMSLDDIIKLNKNEQKSNQEKTSKNNRGAATTRKKLVGATTISRQQRIPFRRVPYQAQQGPYHLRSMGQDLQGFKRRIPYNLRKATLVAKGVSPLNRNAWNAQGKQAVRAFVSNSWGQRFRQRTSQPQFRKRFWQTFRGPPATSRSNPMQYRGQRQQQLQYRQKQERHERHNVNRGFIGRNNNRKSAEGFQKGRSWRQTQSSGSILTVEVPNSVATPGTVAKRPSLLKRSTQDFDASPPQPKGVPLRFNFKAIANQTKVTLNERFTFLKIRGSTVGPQRGRRTVTLQ</sequence>
<accession>W5N827</accession>
<keyword evidence="3" id="KW-1185">Reference proteome</keyword>
<dbReference type="HOGENOM" id="CLU_895852_0_0_1"/>
<dbReference type="Bgee" id="ENSLOCG00000013620">
    <property type="expression patterns" value="Expressed in muscle tissue and 6 other cell types or tissues"/>
</dbReference>
<dbReference type="AlphaFoldDB" id="W5N827"/>
<dbReference type="OrthoDB" id="9898865at2759"/>
<reference evidence="3" key="1">
    <citation type="submission" date="2011-12" db="EMBL/GenBank/DDBJ databases">
        <title>The Draft Genome of Lepisosteus oculatus.</title>
        <authorList>
            <consortium name="The Broad Institute Genome Assembly &amp; Analysis Group"/>
            <consortium name="Computational R&amp;D Group"/>
            <consortium name="and Sequencing Platform"/>
            <person name="Di Palma F."/>
            <person name="Alfoldi J."/>
            <person name="Johnson J."/>
            <person name="Berlin A."/>
            <person name="Gnerre S."/>
            <person name="Jaffe D."/>
            <person name="MacCallum I."/>
            <person name="Young S."/>
            <person name="Walker B.J."/>
            <person name="Lander E.S."/>
            <person name="Lindblad-Toh K."/>
        </authorList>
    </citation>
    <scope>NUCLEOTIDE SEQUENCE [LARGE SCALE GENOMIC DNA]</scope>
</reference>
<dbReference type="OMA" id="QFNRRQF"/>
<dbReference type="KEGG" id="loc:107077831"/>
<name>W5N827_LEPOC</name>
<dbReference type="GeneID" id="107077831"/>
<evidence type="ECO:0000256" key="1">
    <source>
        <dbReference type="SAM" id="MobiDB-lite"/>
    </source>
</evidence>
<dbReference type="eggNOG" id="ENOG502TDQ4">
    <property type="taxonomic scope" value="Eukaryota"/>
</dbReference>
<dbReference type="Proteomes" id="UP000018468">
    <property type="component" value="Linkage group LG7"/>
</dbReference>
<dbReference type="InterPro" id="IPR009782">
    <property type="entry name" value="FYTTD1"/>
</dbReference>
<dbReference type="GO" id="GO:0016607">
    <property type="term" value="C:nuclear speck"/>
    <property type="evidence" value="ECO:0000318"/>
    <property type="project" value="GO_Central"/>
</dbReference>
<evidence type="ECO:0000313" key="3">
    <source>
        <dbReference type="Proteomes" id="UP000018468"/>
    </source>
</evidence>
<organism evidence="2 3">
    <name type="scientific">Lepisosteus oculatus</name>
    <name type="common">Spotted gar</name>
    <dbReference type="NCBI Taxonomy" id="7918"/>
    <lineage>
        <taxon>Eukaryota</taxon>
        <taxon>Metazoa</taxon>
        <taxon>Chordata</taxon>
        <taxon>Craniata</taxon>
        <taxon>Vertebrata</taxon>
        <taxon>Euteleostomi</taxon>
        <taxon>Actinopterygii</taxon>
        <taxon>Neopterygii</taxon>
        <taxon>Holostei</taxon>
        <taxon>Semionotiformes</taxon>
        <taxon>Lepisosteidae</taxon>
        <taxon>Lepisosteus</taxon>
    </lineage>
</organism>
<dbReference type="GeneTree" id="ENSGT00390000012807"/>
<dbReference type="GO" id="GO:0003729">
    <property type="term" value="F:mRNA binding"/>
    <property type="evidence" value="ECO:0000318"/>
    <property type="project" value="GO_Central"/>
</dbReference>
<reference evidence="2" key="2">
    <citation type="submission" date="2025-08" db="UniProtKB">
        <authorList>
            <consortium name="Ensembl"/>
        </authorList>
    </citation>
    <scope>IDENTIFICATION</scope>
</reference>
<dbReference type="Ensembl" id="ENSLOCT00000016816.1">
    <property type="protein sequence ID" value="ENSLOCP00000016786.1"/>
    <property type="gene ID" value="ENSLOCG00000013620.1"/>
</dbReference>
<reference evidence="2" key="3">
    <citation type="submission" date="2025-09" db="UniProtKB">
        <authorList>
            <consortium name="Ensembl"/>
        </authorList>
    </citation>
    <scope>IDENTIFICATION</scope>
</reference>
<feature type="region of interest" description="Disordered" evidence="1">
    <location>
        <begin position="196"/>
        <end position="222"/>
    </location>
</feature>
<dbReference type="EMBL" id="AHAT01007434">
    <property type="status" value="NOT_ANNOTATED_CDS"/>
    <property type="molecule type" value="Genomic_DNA"/>
</dbReference>
<feature type="compositionally biased region" description="Basic and acidic residues" evidence="1">
    <location>
        <begin position="32"/>
        <end position="43"/>
    </location>
</feature>
<dbReference type="PANTHER" id="PTHR21038">
    <property type="entry name" value="40-2-3 PROTEIN-RELATED"/>
    <property type="match status" value="1"/>
</dbReference>
<dbReference type="PANTHER" id="PTHR21038:SF3">
    <property type="entry name" value="UAP56-INTERACTING FACTOR"/>
    <property type="match status" value="1"/>
</dbReference>
<dbReference type="GO" id="GO:0006406">
    <property type="term" value="P:mRNA export from nucleus"/>
    <property type="evidence" value="ECO:0000318"/>
    <property type="project" value="GO_Central"/>
</dbReference>
<dbReference type="Pfam" id="PF07078">
    <property type="entry name" value="FYTT"/>
    <property type="match status" value="1"/>
</dbReference>
<dbReference type="EMBL" id="AHAT01007433">
    <property type="status" value="NOT_ANNOTATED_CDS"/>
    <property type="molecule type" value="Genomic_DNA"/>
</dbReference>
<dbReference type="RefSeq" id="XP_015206595.1">
    <property type="nucleotide sequence ID" value="XM_015351109.2"/>
</dbReference>
<evidence type="ECO:0000313" key="2">
    <source>
        <dbReference type="Ensembl" id="ENSLOCP00000016786.1"/>
    </source>
</evidence>